<dbReference type="EMBL" id="PDCK01000043">
    <property type="protein sequence ID" value="PRQ33510.1"/>
    <property type="molecule type" value="Genomic_DNA"/>
</dbReference>
<gene>
    <name evidence="1" type="ORF">RchiOBHm_Chr5g0058451</name>
</gene>
<keyword evidence="2" id="KW-1185">Reference proteome</keyword>
<dbReference type="Proteomes" id="UP000238479">
    <property type="component" value="Chromosome 5"/>
</dbReference>
<sequence length="47" mass="5203">MQYCQPATEGAIKSLAITSELCGENRWHMANIIAPSYGPVRFLISSF</sequence>
<dbReference type="AlphaFoldDB" id="A0A2P6QH68"/>
<dbReference type="Gramene" id="PRQ33510">
    <property type="protein sequence ID" value="PRQ33510"/>
    <property type="gene ID" value="RchiOBHm_Chr5g0058451"/>
</dbReference>
<evidence type="ECO:0000313" key="2">
    <source>
        <dbReference type="Proteomes" id="UP000238479"/>
    </source>
</evidence>
<organism evidence="1 2">
    <name type="scientific">Rosa chinensis</name>
    <name type="common">China rose</name>
    <dbReference type="NCBI Taxonomy" id="74649"/>
    <lineage>
        <taxon>Eukaryota</taxon>
        <taxon>Viridiplantae</taxon>
        <taxon>Streptophyta</taxon>
        <taxon>Embryophyta</taxon>
        <taxon>Tracheophyta</taxon>
        <taxon>Spermatophyta</taxon>
        <taxon>Magnoliopsida</taxon>
        <taxon>eudicotyledons</taxon>
        <taxon>Gunneridae</taxon>
        <taxon>Pentapetalae</taxon>
        <taxon>rosids</taxon>
        <taxon>fabids</taxon>
        <taxon>Rosales</taxon>
        <taxon>Rosaceae</taxon>
        <taxon>Rosoideae</taxon>
        <taxon>Rosoideae incertae sedis</taxon>
        <taxon>Rosa</taxon>
    </lineage>
</organism>
<comment type="caution">
    <text evidence="1">The sequence shown here is derived from an EMBL/GenBank/DDBJ whole genome shotgun (WGS) entry which is preliminary data.</text>
</comment>
<accession>A0A2P6QH68</accession>
<evidence type="ECO:0000313" key="1">
    <source>
        <dbReference type="EMBL" id="PRQ33510.1"/>
    </source>
</evidence>
<reference evidence="1 2" key="1">
    <citation type="journal article" date="2018" name="Nat. Genet.">
        <title>The Rosa genome provides new insights in the design of modern roses.</title>
        <authorList>
            <person name="Bendahmane M."/>
        </authorList>
    </citation>
    <scope>NUCLEOTIDE SEQUENCE [LARGE SCALE GENOMIC DNA]</scope>
    <source>
        <strain evidence="2">cv. Old Blush</strain>
    </source>
</reference>
<protein>
    <submittedName>
        <fullName evidence="1">Uncharacterized protein</fullName>
    </submittedName>
</protein>
<name>A0A2P6QH68_ROSCH</name>
<proteinExistence type="predicted"/>